<dbReference type="Gene3D" id="2.40.70.10">
    <property type="entry name" value="Acid Proteases"/>
    <property type="match status" value="1"/>
</dbReference>
<proteinExistence type="predicted"/>
<evidence type="ECO:0000313" key="2">
    <source>
        <dbReference type="Proteomes" id="UP000796761"/>
    </source>
</evidence>
<dbReference type="Gene3D" id="3.30.70.270">
    <property type="match status" value="1"/>
</dbReference>
<keyword evidence="2" id="KW-1185">Reference proteome</keyword>
<dbReference type="EMBL" id="SWJQ01001384">
    <property type="protein sequence ID" value="TRZ08340.1"/>
    <property type="molecule type" value="Genomic_DNA"/>
</dbReference>
<dbReference type="Proteomes" id="UP000796761">
    <property type="component" value="Unassembled WGS sequence"/>
</dbReference>
<dbReference type="AlphaFoldDB" id="A0A8K1D9D4"/>
<accession>A0A8K1D9D4</accession>
<comment type="caution">
    <text evidence="1">The sequence shown here is derived from an EMBL/GenBank/DDBJ whole genome shotgun (WGS) entry which is preliminary data.</text>
</comment>
<protein>
    <submittedName>
        <fullName evidence="1">Uncharacterized protein</fullName>
    </submittedName>
</protein>
<dbReference type="SUPFAM" id="SSF56672">
    <property type="entry name" value="DNA/RNA polymerases"/>
    <property type="match status" value="1"/>
</dbReference>
<gene>
    <name evidence="1" type="ORF">HGM15179_018768</name>
</gene>
<dbReference type="SUPFAM" id="SSF50630">
    <property type="entry name" value="Acid proteases"/>
    <property type="match status" value="1"/>
</dbReference>
<evidence type="ECO:0000313" key="1">
    <source>
        <dbReference type="EMBL" id="TRZ08340.1"/>
    </source>
</evidence>
<dbReference type="InterPro" id="IPR043502">
    <property type="entry name" value="DNA/RNA_pol_sf"/>
</dbReference>
<organism evidence="1 2">
    <name type="scientific">Zosterops borbonicus</name>
    <dbReference type="NCBI Taxonomy" id="364589"/>
    <lineage>
        <taxon>Eukaryota</taxon>
        <taxon>Metazoa</taxon>
        <taxon>Chordata</taxon>
        <taxon>Craniata</taxon>
        <taxon>Vertebrata</taxon>
        <taxon>Euteleostomi</taxon>
        <taxon>Archelosauria</taxon>
        <taxon>Archosauria</taxon>
        <taxon>Dinosauria</taxon>
        <taxon>Saurischia</taxon>
        <taxon>Theropoda</taxon>
        <taxon>Coelurosauria</taxon>
        <taxon>Aves</taxon>
        <taxon>Neognathae</taxon>
        <taxon>Neoaves</taxon>
        <taxon>Telluraves</taxon>
        <taxon>Australaves</taxon>
        <taxon>Passeriformes</taxon>
        <taxon>Sylvioidea</taxon>
        <taxon>Zosteropidae</taxon>
        <taxon>Zosterops</taxon>
    </lineage>
</organism>
<dbReference type="InterPro" id="IPR043128">
    <property type="entry name" value="Rev_trsase/Diguanyl_cyclase"/>
</dbReference>
<reference evidence="1" key="1">
    <citation type="submission" date="2019-04" db="EMBL/GenBank/DDBJ databases">
        <title>Genome assembly of Zosterops borbonicus 15179.</title>
        <authorList>
            <person name="Leroy T."/>
            <person name="Anselmetti Y."/>
            <person name="Tilak M.-K."/>
            <person name="Nabholz B."/>
        </authorList>
    </citation>
    <scope>NUCLEOTIDE SEQUENCE</scope>
    <source>
        <strain evidence="1">HGM_15179</strain>
        <tissue evidence="1">Muscle</tissue>
    </source>
</reference>
<sequence length="280" mass="31949">MSFLASAEDPTQWKPQLSSFRVPFPPVWLPRDVLHSRDMWREGVYLCLLHEAFGRREGLLLGGVAWQHLTANQVAGKQSPPMDSEEELIGRLWEGPGLPDATPKGQVIAQAIPIPTKLPVDNLSPDVYWTEIVEEDKPIIRSVVQIEGPDGQLASVHPFVLDYVVPLWGRDTMAQWGVKIEIPKTPRDFLMAATEECPTQKLNWKTDCPVRVDQWSPAKDKLKVLNELVEEQLAKGFELQQEKVQQMPPWRFLGLEITRRTIQPQKLMIKEDPRTLVDLQ</sequence>
<dbReference type="InterPro" id="IPR021109">
    <property type="entry name" value="Peptidase_aspartic_dom_sf"/>
</dbReference>
<name>A0A8K1D9D4_9PASS</name>